<dbReference type="Proteomes" id="UP000231658">
    <property type="component" value="Unassembled WGS sequence"/>
</dbReference>
<gene>
    <name evidence="3" type="ORF">MTBPR1_30326</name>
</gene>
<dbReference type="EMBL" id="FLYE01000023">
    <property type="protein sequence ID" value="SCA56956.1"/>
    <property type="molecule type" value="Genomic_DNA"/>
</dbReference>
<evidence type="ECO:0000313" key="3">
    <source>
        <dbReference type="EMBL" id="SCA56956.1"/>
    </source>
</evidence>
<dbReference type="RefSeq" id="WP_069189005.1">
    <property type="nucleotide sequence ID" value="NZ_FLYE01000023.1"/>
</dbReference>
<feature type="region of interest" description="Disordered" evidence="1">
    <location>
        <begin position="129"/>
        <end position="159"/>
    </location>
</feature>
<feature type="chain" id="PRO_5008680795" description="Outer membrane protein beta-barrel domain-containing protein" evidence="2">
    <location>
        <begin position="25"/>
        <end position="304"/>
    </location>
</feature>
<sequence>MLNKKNALILSTVAWIGMPALAQAEDFSKNFEGFNVSLGASLQSSEVDTTQTGNGTWDAVVDSSPAGAWTNGSNAAGNTNLSGVFSYDKLIQWPSTDQAVLPELEINYNFAVSDKFLIGLSAGTDFMKKSTRSDSTRTTSSVTGGRSDNDGSGGGGAAHNHSYDLNPSISYDPSLSTSDSSVDISKHFFLALKPAYTLTKDTMVFAKVGYHVAQAAAGEYDATIHGPGIGGGFESNVGNGFFLRGEIEAYQMSGTTSDNSTLVSNFSSAGGTSLTSFTPVYADDREIEFDTSTIAGKVSLGYRF</sequence>
<dbReference type="AlphaFoldDB" id="A0A1C3RI59"/>
<evidence type="ECO:0000256" key="1">
    <source>
        <dbReference type="SAM" id="MobiDB-lite"/>
    </source>
</evidence>
<dbReference type="SUPFAM" id="SSF56925">
    <property type="entry name" value="OMPA-like"/>
    <property type="match status" value="1"/>
</dbReference>
<accession>A0A1C3RI59</accession>
<evidence type="ECO:0000313" key="4">
    <source>
        <dbReference type="Proteomes" id="UP000231658"/>
    </source>
</evidence>
<keyword evidence="2" id="KW-0732">Signal</keyword>
<feature type="signal peptide" evidence="2">
    <location>
        <begin position="1"/>
        <end position="24"/>
    </location>
</feature>
<proteinExistence type="predicted"/>
<evidence type="ECO:0000256" key="2">
    <source>
        <dbReference type="SAM" id="SignalP"/>
    </source>
</evidence>
<name>A0A1C3RI59_9PROT</name>
<keyword evidence="4" id="KW-1185">Reference proteome</keyword>
<dbReference type="STRING" id="1867952.MTBPR1_30326"/>
<reference evidence="3 4" key="1">
    <citation type="submission" date="2016-07" db="EMBL/GenBank/DDBJ databases">
        <authorList>
            <person name="Lefevre C.T."/>
        </authorList>
    </citation>
    <scope>NUCLEOTIDE SEQUENCE [LARGE SCALE GENOMIC DNA]</scope>
    <source>
        <strain evidence="3">PR1</strain>
    </source>
</reference>
<dbReference type="InterPro" id="IPR011250">
    <property type="entry name" value="OMP/PagP_B-barrel"/>
</dbReference>
<protein>
    <recommendedName>
        <fullName evidence="5">Outer membrane protein beta-barrel domain-containing protein</fullName>
    </recommendedName>
</protein>
<feature type="compositionally biased region" description="Low complexity" evidence="1">
    <location>
        <begin position="136"/>
        <end position="146"/>
    </location>
</feature>
<evidence type="ECO:0008006" key="5">
    <source>
        <dbReference type="Google" id="ProtNLM"/>
    </source>
</evidence>
<organism evidence="3 4">
    <name type="scientific">Candidatus Terasakiella magnetica</name>
    <dbReference type="NCBI Taxonomy" id="1867952"/>
    <lineage>
        <taxon>Bacteria</taxon>
        <taxon>Pseudomonadati</taxon>
        <taxon>Pseudomonadota</taxon>
        <taxon>Alphaproteobacteria</taxon>
        <taxon>Rhodospirillales</taxon>
        <taxon>Terasakiellaceae</taxon>
        <taxon>Terasakiella</taxon>
    </lineage>
</organism>